<evidence type="ECO:0000256" key="4">
    <source>
        <dbReference type="ARBA" id="ARBA00023242"/>
    </source>
</evidence>
<dbReference type="Pfam" id="PF00010">
    <property type="entry name" value="HLH"/>
    <property type="match status" value="1"/>
</dbReference>
<dbReference type="Pfam" id="PF14215">
    <property type="entry name" value="bHLH-MYC_N"/>
    <property type="match status" value="1"/>
</dbReference>
<evidence type="ECO:0000256" key="2">
    <source>
        <dbReference type="ARBA" id="ARBA00023015"/>
    </source>
</evidence>
<evidence type="ECO:0000256" key="7">
    <source>
        <dbReference type="SAM" id="MobiDB-lite"/>
    </source>
</evidence>
<keyword evidence="2 5" id="KW-0805">Transcription regulation</keyword>
<feature type="coiled-coil region" evidence="6">
    <location>
        <begin position="208"/>
        <end position="235"/>
    </location>
</feature>
<dbReference type="SUPFAM" id="SSF47459">
    <property type="entry name" value="HLH, helix-loop-helix DNA-binding domain"/>
    <property type="match status" value="1"/>
</dbReference>
<comment type="subcellular location">
    <subcellularLocation>
        <location evidence="5">Nucleus</location>
    </subcellularLocation>
</comment>
<dbReference type="EMBL" id="GDJX01026409">
    <property type="protein sequence ID" value="JAT41527.1"/>
    <property type="molecule type" value="Transcribed_RNA"/>
</dbReference>
<feature type="domain" description="BHLH" evidence="8">
    <location>
        <begin position="169"/>
        <end position="218"/>
    </location>
</feature>
<organism evidence="9">
    <name type="scientific">Anthurium amnicola</name>
    <dbReference type="NCBI Taxonomy" id="1678845"/>
    <lineage>
        <taxon>Eukaryota</taxon>
        <taxon>Viridiplantae</taxon>
        <taxon>Streptophyta</taxon>
        <taxon>Embryophyta</taxon>
        <taxon>Tracheophyta</taxon>
        <taxon>Spermatophyta</taxon>
        <taxon>Magnoliopsida</taxon>
        <taxon>Liliopsida</taxon>
        <taxon>Araceae</taxon>
        <taxon>Pothoideae</taxon>
        <taxon>Potheae</taxon>
        <taxon>Anthurium</taxon>
    </lineage>
</organism>
<dbReference type="Gene3D" id="4.10.280.10">
    <property type="entry name" value="Helix-loop-helix DNA-binding domain"/>
    <property type="match status" value="1"/>
</dbReference>
<dbReference type="AlphaFoldDB" id="A0A1D1XGK0"/>
<evidence type="ECO:0000313" key="9">
    <source>
        <dbReference type="EMBL" id="JAT41527.1"/>
    </source>
</evidence>
<dbReference type="PROSITE" id="PS50888">
    <property type="entry name" value="BHLH"/>
    <property type="match status" value="1"/>
</dbReference>
<accession>A0A1D1XGK0</accession>
<evidence type="ECO:0000256" key="3">
    <source>
        <dbReference type="ARBA" id="ARBA00023163"/>
    </source>
</evidence>
<evidence type="ECO:0000259" key="8">
    <source>
        <dbReference type="PROSITE" id="PS50888"/>
    </source>
</evidence>
<dbReference type="PANTHER" id="PTHR11514:SF115">
    <property type="entry name" value="TRANSCRIPTION FACTOR"/>
    <property type="match status" value="1"/>
</dbReference>
<protein>
    <recommendedName>
        <fullName evidence="5">Transcription factor</fullName>
        <shortName evidence="5">bHLH transcription factor</shortName>
    </recommendedName>
    <alternativeName>
        <fullName evidence="5">Basic helix-loop-helix protein</fullName>
    </alternativeName>
</protein>
<dbReference type="InterPro" id="IPR045084">
    <property type="entry name" value="AIB/MYC-like"/>
</dbReference>
<dbReference type="InterPro" id="IPR025610">
    <property type="entry name" value="MYC/MYB_N"/>
</dbReference>
<evidence type="ECO:0000256" key="1">
    <source>
        <dbReference type="ARBA" id="ARBA00005510"/>
    </source>
</evidence>
<evidence type="ECO:0000256" key="6">
    <source>
        <dbReference type="SAM" id="Coils"/>
    </source>
</evidence>
<gene>
    <name evidence="9" type="primary">BHLH3</name>
    <name evidence="9" type="ORF">g.79748</name>
</gene>
<keyword evidence="3 5" id="KW-0804">Transcription</keyword>
<dbReference type="PANTHER" id="PTHR11514">
    <property type="entry name" value="MYC"/>
    <property type="match status" value="1"/>
</dbReference>
<name>A0A1D1XGK0_9ARAE</name>
<dbReference type="SMART" id="SM00353">
    <property type="entry name" value="HLH"/>
    <property type="match status" value="1"/>
</dbReference>
<reference evidence="9" key="1">
    <citation type="submission" date="2015-07" db="EMBL/GenBank/DDBJ databases">
        <title>Transcriptome Assembly of Anthurium amnicola.</title>
        <authorList>
            <person name="Suzuki J."/>
        </authorList>
    </citation>
    <scope>NUCLEOTIDE SEQUENCE</scope>
</reference>
<dbReference type="InterPro" id="IPR011598">
    <property type="entry name" value="bHLH_dom"/>
</dbReference>
<feature type="region of interest" description="Disordered" evidence="7">
    <location>
        <begin position="137"/>
        <end position="180"/>
    </location>
</feature>
<keyword evidence="6" id="KW-0175">Coiled coil</keyword>
<dbReference type="GO" id="GO:0003700">
    <property type="term" value="F:DNA-binding transcription factor activity"/>
    <property type="evidence" value="ECO:0007669"/>
    <property type="project" value="InterPro"/>
</dbReference>
<proteinExistence type="inferred from homology"/>
<evidence type="ECO:0000256" key="5">
    <source>
        <dbReference type="RuleBase" id="RU369104"/>
    </source>
</evidence>
<dbReference type="GO" id="GO:0005634">
    <property type="term" value="C:nucleus"/>
    <property type="evidence" value="ECO:0007669"/>
    <property type="project" value="UniProtKB-SubCell"/>
</dbReference>
<keyword evidence="4 5" id="KW-0539">Nucleus</keyword>
<comment type="similarity">
    <text evidence="1">Belongs to the bHLH protein family.</text>
</comment>
<feature type="compositionally biased region" description="Basic residues" evidence="7">
    <location>
        <begin position="155"/>
        <end position="165"/>
    </location>
</feature>
<sequence length="240" mass="25183">MEGFYLASQAPSLPVAADHSMHNQAFGSGRYVWLSGGHELQMYGGERCVGALNHGVATLVCIPTGNGVLELGSTQAVGENWGLAQLVKALLSLGLGLDLGGGGSASMGMTVVPSTSGATVAAATKARKEGTAVGLTLSLDSKHSDSEGGLPLERRRPKKRGGKPRSSKEVPVSRAEAERQRRENLNQGFYALRSNVRIVSKMDKASLLADAVSYIKKLRARKKELKAEVKKQAGAADAVS</sequence>
<dbReference type="InterPro" id="IPR036638">
    <property type="entry name" value="HLH_DNA-bd_sf"/>
</dbReference>
<dbReference type="GO" id="GO:0046983">
    <property type="term" value="F:protein dimerization activity"/>
    <property type="evidence" value="ECO:0007669"/>
    <property type="project" value="InterPro"/>
</dbReference>
<dbReference type="GO" id="GO:0000976">
    <property type="term" value="F:transcription cis-regulatory region binding"/>
    <property type="evidence" value="ECO:0007669"/>
    <property type="project" value="TreeGrafter"/>
</dbReference>